<dbReference type="InterPro" id="IPR004561">
    <property type="entry name" value="IsoChor_synthase"/>
</dbReference>
<proteinExistence type="inferred from homology"/>
<dbReference type="FunFam" id="3.60.120.10:FF:000005">
    <property type="entry name" value="isochorismate synthase, chloroplastic-like isoform X1"/>
    <property type="match status" value="1"/>
</dbReference>
<keyword evidence="11" id="KW-0413">Isomerase</keyword>
<dbReference type="InterPro" id="IPR044250">
    <property type="entry name" value="MenF-like"/>
</dbReference>
<keyword evidence="6" id="KW-0150">Chloroplast</keyword>
<evidence type="ECO:0000256" key="8">
    <source>
        <dbReference type="ARBA" id="ARBA00022821"/>
    </source>
</evidence>
<dbReference type="GO" id="GO:0006952">
    <property type="term" value="P:defense response"/>
    <property type="evidence" value="ECO:0007669"/>
    <property type="project" value="UniProtKB-KW"/>
</dbReference>
<dbReference type="InterPro" id="IPR015890">
    <property type="entry name" value="Chorismate_C"/>
</dbReference>
<reference evidence="13" key="1">
    <citation type="submission" date="2015-07" db="EMBL/GenBank/DDBJ databases">
        <title>Transcriptome Assembly of Anthurium amnicola.</title>
        <authorList>
            <person name="Suzuki J."/>
        </authorList>
    </citation>
    <scope>NUCLEOTIDE SEQUENCE</scope>
</reference>
<dbReference type="GO" id="GO:0009507">
    <property type="term" value="C:chloroplast"/>
    <property type="evidence" value="ECO:0007669"/>
    <property type="project" value="UniProtKB-SubCell"/>
</dbReference>
<keyword evidence="7" id="KW-0934">Plastid</keyword>
<sequence>MAEAARLMMRQLTPPDTARLPFPSRALVRRQHKPLSPLRNGRCRCSHLSMNGCGGDSDGQVGVCQTRTLPAASAPDSAMSQLRSALSALGADPPEASSGIVRLQVPVRQRSEAIAWLHAQKTLPRLFFSGRGGRGTDAALNGAGARRSTSGNSLVSVAGVGSAVYFRRLEPFSLGDWKCIKRFLSKDCPLIRAYGAIRFDATTNVSAEWKDFGSFYFAVPQVEFDELEESSRLAINIAWDNNLHWPWEKAINSLQNTMQQISLSSASFQRQVPTSIILSSSHTPTKAYWDAAVKKALQMIHGENAELSKVVLARSTRVLTDVDIDPIILLACLQIEGQNAYQFCIQPAGGPAFIGNTPEQLFHRENLNVLSEALAGTRARGRTIMEDFQNGQDLLFSPKDDTEFTIVREHVKRKLEIICDKVLVGPKKAIRKLPRVQHLCAQLSGRLKNEDDEFNILTHLHPTPAVCGLPTEEARMFIAETETFDRGMYAGPVGWFGGSETEFAVGIRSALVGKGIGTLIYAGAGIVEGTISSSEWEEVELKASQFTKLVQCEGIDQAVEGQLTYALPTEVIGSRATSPCPKN</sequence>
<dbReference type="NCBIfam" id="TIGR00543">
    <property type="entry name" value="isochor_syn"/>
    <property type="match status" value="1"/>
</dbReference>
<comment type="subcellular location">
    <subcellularLocation>
        <location evidence="3">Plastid</location>
        <location evidence="3">Chloroplast</location>
    </subcellularLocation>
</comment>
<evidence type="ECO:0000256" key="3">
    <source>
        <dbReference type="ARBA" id="ARBA00004229"/>
    </source>
</evidence>
<dbReference type="EC" id="5.4.4.2" evidence="5"/>
<evidence type="ECO:0000256" key="4">
    <source>
        <dbReference type="ARBA" id="ARBA00005297"/>
    </source>
</evidence>
<evidence type="ECO:0000256" key="5">
    <source>
        <dbReference type="ARBA" id="ARBA00012824"/>
    </source>
</evidence>
<evidence type="ECO:0000313" key="13">
    <source>
        <dbReference type="EMBL" id="JAT56242.1"/>
    </source>
</evidence>
<dbReference type="Pfam" id="PF00425">
    <property type="entry name" value="Chorismate_bind"/>
    <property type="match status" value="1"/>
</dbReference>
<keyword evidence="10" id="KW-0809">Transit peptide</keyword>
<evidence type="ECO:0000256" key="6">
    <source>
        <dbReference type="ARBA" id="ARBA00022528"/>
    </source>
</evidence>
<dbReference type="GO" id="GO:0042372">
    <property type="term" value="P:phylloquinone biosynthetic process"/>
    <property type="evidence" value="ECO:0007669"/>
    <property type="project" value="TreeGrafter"/>
</dbReference>
<dbReference type="InterPro" id="IPR005801">
    <property type="entry name" value="ADC_synthase"/>
</dbReference>
<organism evidence="13">
    <name type="scientific">Anthurium amnicola</name>
    <dbReference type="NCBI Taxonomy" id="1678845"/>
    <lineage>
        <taxon>Eukaryota</taxon>
        <taxon>Viridiplantae</taxon>
        <taxon>Streptophyta</taxon>
        <taxon>Embryophyta</taxon>
        <taxon>Tracheophyta</taxon>
        <taxon>Spermatophyta</taxon>
        <taxon>Magnoliopsida</taxon>
        <taxon>Liliopsida</taxon>
        <taxon>Araceae</taxon>
        <taxon>Pothoideae</taxon>
        <taxon>Potheae</taxon>
        <taxon>Anthurium</taxon>
    </lineage>
</organism>
<dbReference type="PANTHER" id="PTHR47253:SF4">
    <property type="entry name" value="ISOCHORISMATE SYNTHASE 2, CHLOROPLASTIC"/>
    <property type="match status" value="1"/>
</dbReference>
<comment type="similarity">
    <text evidence="4">Belongs to the isochorismate synthase family.</text>
</comment>
<dbReference type="AlphaFoldDB" id="A0A1D1YNM1"/>
<evidence type="ECO:0000256" key="7">
    <source>
        <dbReference type="ARBA" id="ARBA00022640"/>
    </source>
</evidence>
<dbReference type="Gene3D" id="3.60.120.10">
    <property type="entry name" value="Anthranilate synthase"/>
    <property type="match status" value="1"/>
</dbReference>
<dbReference type="SUPFAM" id="SSF56322">
    <property type="entry name" value="ADC synthase"/>
    <property type="match status" value="1"/>
</dbReference>
<keyword evidence="8" id="KW-0611">Plant defense</keyword>
<evidence type="ECO:0000256" key="1">
    <source>
        <dbReference type="ARBA" id="ARBA00000799"/>
    </source>
</evidence>
<dbReference type="EMBL" id="GDJX01011694">
    <property type="protein sequence ID" value="JAT56242.1"/>
    <property type="molecule type" value="Transcribed_RNA"/>
</dbReference>
<evidence type="ECO:0000259" key="12">
    <source>
        <dbReference type="Pfam" id="PF00425"/>
    </source>
</evidence>
<gene>
    <name evidence="13" type="primary">ICS2_2</name>
    <name evidence="13" type="ORF">g.87885</name>
</gene>
<comment type="cofactor">
    <cofactor evidence="2">
        <name>Mg(2+)</name>
        <dbReference type="ChEBI" id="CHEBI:18420"/>
    </cofactor>
</comment>
<evidence type="ECO:0000256" key="10">
    <source>
        <dbReference type="ARBA" id="ARBA00022946"/>
    </source>
</evidence>
<evidence type="ECO:0000256" key="9">
    <source>
        <dbReference type="ARBA" id="ARBA00022842"/>
    </source>
</evidence>
<protein>
    <recommendedName>
        <fullName evidence="5">isochorismate synthase</fullName>
        <ecNumber evidence="5">5.4.4.2</ecNumber>
    </recommendedName>
</protein>
<dbReference type="PANTHER" id="PTHR47253">
    <property type="match status" value="1"/>
</dbReference>
<comment type="catalytic activity">
    <reaction evidence="1">
        <text>chorismate = isochorismate</text>
        <dbReference type="Rhea" id="RHEA:18985"/>
        <dbReference type="ChEBI" id="CHEBI:29748"/>
        <dbReference type="ChEBI" id="CHEBI:29780"/>
        <dbReference type="EC" id="5.4.4.2"/>
    </reaction>
</comment>
<name>A0A1D1YNM1_9ARAE</name>
<evidence type="ECO:0000256" key="11">
    <source>
        <dbReference type="ARBA" id="ARBA00023235"/>
    </source>
</evidence>
<accession>A0A1D1YNM1</accession>
<feature type="domain" description="Chorismate-utilising enzyme C-terminal" evidence="12">
    <location>
        <begin position="287"/>
        <end position="542"/>
    </location>
</feature>
<dbReference type="GO" id="GO:0008909">
    <property type="term" value="F:isochorismate synthase activity"/>
    <property type="evidence" value="ECO:0007669"/>
    <property type="project" value="UniProtKB-EC"/>
</dbReference>
<evidence type="ECO:0000256" key="2">
    <source>
        <dbReference type="ARBA" id="ARBA00001946"/>
    </source>
</evidence>
<keyword evidence="9" id="KW-0460">Magnesium</keyword>